<evidence type="ECO:0000313" key="1">
    <source>
        <dbReference type="EMBL" id="ACN98356.1"/>
    </source>
</evidence>
<evidence type="ECO:0000313" key="2">
    <source>
        <dbReference type="Proteomes" id="UP000001369"/>
    </source>
</evidence>
<dbReference type="Proteomes" id="UP000001369">
    <property type="component" value="Chromosome"/>
</dbReference>
<proteinExistence type="predicted"/>
<dbReference type="AlphaFoldDB" id="C1DX17"/>
<accession>C1DX17</accession>
<reference evidence="1 2" key="1">
    <citation type="journal article" date="2009" name="J. Bacteriol.">
        <title>Complete and draft genome sequences of six members of the Aquificales.</title>
        <authorList>
            <person name="Reysenbach A.L."/>
            <person name="Hamamura N."/>
            <person name="Podar M."/>
            <person name="Griffiths E."/>
            <person name="Ferreira S."/>
            <person name="Hochstein R."/>
            <person name="Heidelberg J."/>
            <person name="Johnson J."/>
            <person name="Mead D."/>
            <person name="Pohorille A."/>
            <person name="Sarmiento M."/>
            <person name="Schweighofer K."/>
            <person name="Seshadri R."/>
            <person name="Voytek M.A."/>
        </authorList>
    </citation>
    <scope>NUCLEOTIDE SEQUENCE [LARGE SCALE GENOMIC DNA]</scope>
    <source>
        <strain evidence="2">Az-Fu1 / DSM 15241 / OCM 825</strain>
    </source>
</reference>
<dbReference type="KEGG" id="saf:SULAZ_1696"/>
<gene>
    <name evidence="1" type="ordered locus">SULAZ_1696</name>
</gene>
<dbReference type="EMBL" id="CP001229">
    <property type="protein sequence ID" value="ACN98356.1"/>
    <property type="molecule type" value="Genomic_DNA"/>
</dbReference>
<name>C1DX17_SULAA</name>
<sequence>MLECFSPDYEGIETNMIEAIVDVDVGFSPDYEGIETTLQSFMKA</sequence>
<organism evidence="1 2">
    <name type="scientific">Sulfurihydrogenibium azorense (strain DSM 15241 / OCM 825 / Az-Fu1)</name>
    <dbReference type="NCBI Taxonomy" id="204536"/>
    <lineage>
        <taxon>Bacteria</taxon>
        <taxon>Pseudomonadati</taxon>
        <taxon>Aquificota</taxon>
        <taxon>Aquificia</taxon>
        <taxon>Aquificales</taxon>
        <taxon>Hydrogenothermaceae</taxon>
        <taxon>Sulfurihydrogenibium</taxon>
    </lineage>
</organism>
<protein>
    <submittedName>
        <fullName evidence="1">Uncharacterized protein</fullName>
    </submittedName>
</protein>
<keyword evidence="2" id="KW-1185">Reference proteome</keyword>
<dbReference type="HOGENOM" id="CLU_3222938_0_0_0"/>